<evidence type="ECO:0000313" key="3">
    <source>
        <dbReference type="Proteomes" id="UP001317259"/>
    </source>
</evidence>
<keyword evidence="1" id="KW-0472">Membrane</keyword>
<keyword evidence="1" id="KW-0812">Transmembrane</keyword>
<keyword evidence="3" id="KW-1185">Reference proteome</keyword>
<organism evidence="2 3">
    <name type="scientific">Actinomadura luzonensis</name>
    <dbReference type="NCBI Taxonomy" id="2805427"/>
    <lineage>
        <taxon>Bacteria</taxon>
        <taxon>Bacillati</taxon>
        <taxon>Actinomycetota</taxon>
        <taxon>Actinomycetes</taxon>
        <taxon>Streptosporangiales</taxon>
        <taxon>Thermomonosporaceae</taxon>
        <taxon>Actinomadura</taxon>
    </lineage>
</organism>
<proteinExistence type="predicted"/>
<dbReference type="EMBL" id="JAKRKC020000001">
    <property type="protein sequence ID" value="MCK2215192.1"/>
    <property type="molecule type" value="Genomic_DNA"/>
</dbReference>
<evidence type="ECO:0000313" key="2">
    <source>
        <dbReference type="EMBL" id="MCK2215192.1"/>
    </source>
</evidence>
<comment type="caution">
    <text evidence="2">The sequence shown here is derived from an EMBL/GenBank/DDBJ whole genome shotgun (WGS) entry which is preliminary data.</text>
</comment>
<gene>
    <name evidence="2" type="ORF">MF672_015555</name>
</gene>
<dbReference type="Proteomes" id="UP001317259">
    <property type="component" value="Unassembled WGS sequence"/>
</dbReference>
<keyword evidence="1" id="KW-1133">Transmembrane helix</keyword>
<feature type="transmembrane region" description="Helical" evidence="1">
    <location>
        <begin position="49"/>
        <end position="72"/>
    </location>
</feature>
<accession>A0ABT0FS78</accession>
<dbReference type="RefSeq" id="WP_247815253.1">
    <property type="nucleotide sequence ID" value="NZ_JAKRKC020000001.1"/>
</dbReference>
<feature type="transmembrane region" description="Helical" evidence="1">
    <location>
        <begin position="115"/>
        <end position="131"/>
    </location>
</feature>
<feature type="transmembrane region" description="Helical" evidence="1">
    <location>
        <begin position="175"/>
        <end position="195"/>
    </location>
</feature>
<reference evidence="2 3" key="1">
    <citation type="submission" date="2022-04" db="EMBL/GenBank/DDBJ databases">
        <title>Genome draft of Actinomadura sp. ATCC 31491.</title>
        <authorList>
            <person name="Shi X."/>
            <person name="Du Y."/>
        </authorList>
    </citation>
    <scope>NUCLEOTIDE SEQUENCE [LARGE SCALE GENOMIC DNA]</scope>
    <source>
        <strain evidence="2 3">ATCC 31491</strain>
    </source>
</reference>
<feature type="transmembrane region" description="Helical" evidence="1">
    <location>
        <begin position="143"/>
        <end position="163"/>
    </location>
</feature>
<evidence type="ECO:0000256" key="1">
    <source>
        <dbReference type="SAM" id="Phobius"/>
    </source>
</evidence>
<name>A0ABT0FS78_9ACTN</name>
<feature type="transmembrane region" description="Helical" evidence="1">
    <location>
        <begin position="84"/>
        <end position="103"/>
    </location>
</feature>
<feature type="transmembrane region" description="Helical" evidence="1">
    <location>
        <begin position="207"/>
        <end position="233"/>
    </location>
</feature>
<sequence length="382" mass="40153">MRRTTHGSFPRRAAQVVVFGRGSQGTEVAPFAAMRGLWRAATGVGAGEVSVVVVAVLALVQLFCVGCVWGGVAGLGRRVVEPSLLLLVGMGVAGVGAVLMLGHPAESQLYFLESVRPYLSVAAVCGVVAAWRRARPVGWRAPVGWGAVGAAVALAVLAVEAVLDGVVRVPADTSGLLWVVGPYLGLAGVAVAVWLRVVKCRGVGRRGAGLVVVALLAGYGVPASASAVVGHVVPDGERRERVIPRGGREAARWVREHSGPGDVVATDLHCRAVAGPACDSRHYWVAAFSERRVLVEGWAYAESTLSRAGATGGSYLDVPFADAARLAANDAVFTAPAAENVRELGRRHGVRWLFTGNTRKLDEYAVLRFRNARFSVYEIPGR</sequence>
<protein>
    <submittedName>
        <fullName evidence="2">Uncharacterized protein</fullName>
    </submittedName>
</protein>